<dbReference type="EMBL" id="JASBWV010000031">
    <property type="protein sequence ID" value="KAJ9117716.1"/>
    <property type="molecule type" value="Genomic_DNA"/>
</dbReference>
<evidence type="ECO:0000313" key="1">
    <source>
        <dbReference type="EMBL" id="KAJ9117716.1"/>
    </source>
</evidence>
<proteinExistence type="predicted"/>
<sequence>MEVKRQSKWGQGEKRSGKLEGRELEKANELLSGLSELESSARLGMTDRIFHRVVLYLQNMVAGEMHHKQDMRPFITTLEALFPDTNESQEESGEPSDRKRSLSPEEIALAELVEQMCVALKTWDTQALSEDASAYADTVNELGGLTWGFRVAEETGAGPVIDRSSEGGSAPSSLQLQLLEVSSNQMIKDMSSFFSNWNSKNPETLSPDTISRYAKTIEILGKMAESLNTDAENDQTDANLTIAEGSGQKRRLSTASNSLPHRRSKRSPAPSNAIPGSDEDAEGDTDESDSENLPVLRGRD</sequence>
<dbReference type="Proteomes" id="UP001234202">
    <property type="component" value="Unassembled WGS sequence"/>
</dbReference>
<reference evidence="1" key="1">
    <citation type="submission" date="2023-04" db="EMBL/GenBank/DDBJ databases">
        <title>Draft Genome sequencing of Naganishia species isolated from polar environments using Oxford Nanopore Technology.</title>
        <authorList>
            <person name="Leo P."/>
            <person name="Venkateswaran K."/>
        </authorList>
    </citation>
    <scope>NUCLEOTIDE SEQUENCE</scope>
    <source>
        <strain evidence="1">DBVPG 5303</strain>
    </source>
</reference>
<evidence type="ECO:0000313" key="2">
    <source>
        <dbReference type="Proteomes" id="UP001234202"/>
    </source>
</evidence>
<accession>A0ACC2X3U3</accession>
<protein>
    <submittedName>
        <fullName evidence="1">Uncharacterized protein</fullName>
    </submittedName>
</protein>
<gene>
    <name evidence="1" type="ORF">QFC24_006430</name>
</gene>
<organism evidence="1 2">
    <name type="scientific">Naganishia onofrii</name>
    <dbReference type="NCBI Taxonomy" id="1851511"/>
    <lineage>
        <taxon>Eukaryota</taxon>
        <taxon>Fungi</taxon>
        <taxon>Dikarya</taxon>
        <taxon>Basidiomycota</taxon>
        <taxon>Agaricomycotina</taxon>
        <taxon>Tremellomycetes</taxon>
        <taxon>Filobasidiales</taxon>
        <taxon>Filobasidiaceae</taxon>
        <taxon>Naganishia</taxon>
    </lineage>
</organism>
<keyword evidence="2" id="KW-1185">Reference proteome</keyword>
<name>A0ACC2X3U3_9TREE</name>
<comment type="caution">
    <text evidence="1">The sequence shown here is derived from an EMBL/GenBank/DDBJ whole genome shotgun (WGS) entry which is preliminary data.</text>
</comment>